<proteinExistence type="predicted"/>
<keyword evidence="2" id="KW-1185">Reference proteome</keyword>
<dbReference type="AlphaFoldDB" id="A0AAV9ZXD8"/>
<evidence type="ECO:0000313" key="2">
    <source>
        <dbReference type="Proteomes" id="UP001362999"/>
    </source>
</evidence>
<protein>
    <submittedName>
        <fullName evidence="1">Uncharacterized protein</fullName>
    </submittedName>
</protein>
<comment type="caution">
    <text evidence="1">The sequence shown here is derived from an EMBL/GenBank/DDBJ whole genome shotgun (WGS) entry which is preliminary data.</text>
</comment>
<name>A0AAV9ZXD8_9AGAR</name>
<gene>
    <name evidence="1" type="ORF">R3P38DRAFT_3223675</name>
</gene>
<dbReference type="Proteomes" id="UP001362999">
    <property type="component" value="Unassembled WGS sequence"/>
</dbReference>
<reference evidence="1 2" key="1">
    <citation type="journal article" date="2024" name="J Genomics">
        <title>Draft genome sequencing and assembly of Favolaschia claudopus CIRM-BRFM 2984 isolated from oak limbs.</title>
        <authorList>
            <person name="Navarro D."/>
            <person name="Drula E."/>
            <person name="Chaduli D."/>
            <person name="Cazenave R."/>
            <person name="Ahrendt S."/>
            <person name="Wang J."/>
            <person name="Lipzen A."/>
            <person name="Daum C."/>
            <person name="Barry K."/>
            <person name="Grigoriev I.V."/>
            <person name="Favel A."/>
            <person name="Rosso M.N."/>
            <person name="Martin F."/>
        </authorList>
    </citation>
    <scope>NUCLEOTIDE SEQUENCE [LARGE SCALE GENOMIC DNA]</scope>
    <source>
        <strain evidence="1 2">CIRM-BRFM 2984</strain>
    </source>
</reference>
<sequence length="177" mass="20012">MRDTNDNEIEGEAINMSGLLQIMTEFSADMDNPFPLLEDSAANSFAAFDTGVSRIRQAIRWLRLCVRGNSRVRHVAEVIRGGDSGYPEYIYAVDLRRDFLCFVHHCVAREAAYEAAGCAALAFQPEVVHFSHDSWHRTSSNESDEDCEEDLPELVDADMTWDSDKDDIPELVDIYTD</sequence>
<evidence type="ECO:0000313" key="1">
    <source>
        <dbReference type="EMBL" id="KAK6995699.1"/>
    </source>
</evidence>
<dbReference type="EMBL" id="JAWWNJ010000102">
    <property type="protein sequence ID" value="KAK6995699.1"/>
    <property type="molecule type" value="Genomic_DNA"/>
</dbReference>
<organism evidence="1 2">
    <name type="scientific">Favolaschia claudopus</name>
    <dbReference type="NCBI Taxonomy" id="2862362"/>
    <lineage>
        <taxon>Eukaryota</taxon>
        <taxon>Fungi</taxon>
        <taxon>Dikarya</taxon>
        <taxon>Basidiomycota</taxon>
        <taxon>Agaricomycotina</taxon>
        <taxon>Agaricomycetes</taxon>
        <taxon>Agaricomycetidae</taxon>
        <taxon>Agaricales</taxon>
        <taxon>Marasmiineae</taxon>
        <taxon>Mycenaceae</taxon>
        <taxon>Favolaschia</taxon>
    </lineage>
</organism>
<accession>A0AAV9ZXD8</accession>